<evidence type="ECO:0000256" key="1">
    <source>
        <dbReference type="SAM" id="MobiDB-lite"/>
    </source>
</evidence>
<keyword evidence="4" id="KW-1185">Reference proteome</keyword>
<dbReference type="Proteomes" id="UP000886523">
    <property type="component" value="Unassembled WGS sequence"/>
</dbReference>
<comment type="caution">
    <text evidence="3">The sequence shown here is derived from an EMBL/GenBank/DDBJ whole genome shotgun (WGS) entry which is preliminary data.</text>
</comment>
<feature type="region of interest" description="Disordered" evidence="1">
    <location>
        <begin position="1"/>
        <end position="39"/>
    </location>
</feature>
<reference evidence="3" key="1">
    <citation type="journal article" date="2020" name="Nat. Commun.">
        <title>Large-scale genome sequencing of mycorrhizal fungi provides insights into the early evolution of symbiotic traits.</title>
        <authorList>
            <person name="Miyauchi S."/>
            <person name="Kiss E."/>
            <person name="Kuo A."/>
            <person name="Drula E."/>
            <person name="Kohler A."/>
            <person name="Sanchez-Garcia M."/>
            <person name="Morin E."/>
            <person name="Andreopoulos B."/>
            <person name="Barry K.W."/>
            <person name="Bonito G."/>
            <person name="Buee M."/>
            <person name="Carver A."/>
            <person name="Chen C."/>
            <person name="Cichocki N."/>
            <person name="Clum A."/>
            <person name="Culley D."/>
            <person name="Crous P.W."/>
            <person name="Fauchery L."/>
            <person name="Girlanda M."/>
            <person name="Hayes R.D."/>
            <person name="Keri Z."/>
            <person name="LaButti K."/>
            <person name="Lipzen A."/>
            <person name="Lombard V."/>
            <person name="Magnuson J."/>
            <person name="Maillard F."/>
            <person name="Murat C."/>
            <person name="Nolan M."/>
            <person name="Ohm R.A."/>
            <person name="Pangilinan J."/>
            <person name="Pereira M.F."/>
            <person name="Perotto S."/>
            <person name="Peter M."/>
            <person name="Pfister S."/>
            <person name="Riley R."/>
            <person name="Sitrit Y."/>
            <person name="Stielow J.B."/>
            <person name="Szollosi G."/>
            <person name="Zifcakova L."/>
            <person name="Stursova M."/>
            <person name="Spatafora J.W."/>
            <person name="Tedersoo L."/>
            <person name="Vaario L.M."/>
            <person name="Yamada A."/>
            <person name="Yan M."/>
            <person name="Wang P."/>
            <person name="Xu J."/>
            <person name="Bruns T."/>
            <person name="Baldrian P."/>
            <person name="Vilgalys R."/>
            <person name="Dunand C."/>
            <person name="Henrissat B."/>
            <person name="Grigoriev I.V."/>
            <person name="Hibbett D."/>
            <person name="Nagy L.G."/>
            <person name="Martin F.M."/>
        </authorList>
    </citation>
    <scope>NUCLEOTIDE SEQUENCE</scope>
    <source>
        <strain evidence="3">UP504</strain>
    </source>
</reference>
<accession>A0A9P6AG63</accession>
<evidence type="ECO:0000313" key="3">
    <source>
        <dbReference type="EMBL" id="KAF9505007.1"/>
    </source>
</evidence>
<organism evidence="3 4">
    <name type="scientific">Hydnum rufescens UP504</name>
    <dbReference type="NCBI Taxonomy" id="1448309"/>
    <lineage>
        <taxon>Eukaryota</taxon>
        <taxon>Fungi</taxon>
        <taxon>Dikarya</taxon>
        <taxon>Basidiomycota</taxon>
        <taxon>Agaricomycotina</taxon>
        <taxon>Agaricomycetes</taxon>
        <taxon>Cantharellales</taxon>
        <taxon>Hydnaceae</taxon>
        <taxon>Hydnum</taxon>
    </lineage>
</organism>
<sequence length="936" mass="104451">MEAQNSLLRGIRTYMKGSQSQKSERSKGETAVLPSPGHSATMGTPGALRILRFEPMEGDDRDDGYEDVELLPAALLGEGYSALLQNDPRGANCHQTWRQITADRWLNLLPMLVMPYLHWCQITRYGRTKMTTGRESPCMCGQNKHNATVQMVSSESIDIQCYSYCECQPLALALMNAGMFPSSPIRPRFAFDLNHLLWASALFLYGAPNISAWSGALTAYLTQKGFDVPSEDALRCPFGTALMYFQQVQQRAAGLAHNIVQEARLSGAVSSSVPALDWTTERVESLSQKRRATSYFPSTQDHCPVNDDAPSPYLQSQCFLCHPANEAKASKNLFHGIYCLNACFQQVRLRGAGGSDPELNISWTCFLSPEDIAKAKLHVERHRKGKGSVLSNMDSLEAKDIVEPGLKIPISVLNNCEKSFKATDENCQKGSAASFADTGLMALICMHDRVLYLANVTSPGEKQYYAVALLMALFRGLPSWWKAGILYDIGCQLHRSTLKFRLMPKFSNQIEWGISVFHAFGHQWPCQCIYHPLKREGFGFSDGEGCERCWGALKKLIPILRVSGHNRRLFYLDLQVSHMSNTGLGSLGHWLYRRITRTVGRLQDAKHSLAQIGIPIEDLWDSWKEQVAAQSKPLPIASKNLASAFVTNLLSMIEAQSTTQAAIQKLLKDMAALPDNSESAEQRVDMTIQQSDLEASNQRLSARIAKAVKQLTEKDSASAAVLEKAKGDKFLALKLHIWALKHRIRARIRERRFESERLERAYFRATLDHKAHAQTADALKRRAPAIKRLVSQYNTLCGDLKKLQSRSPSHRDKTIPKPLEVSSIFGLGDADEVWEDAGLDLDEEEHPPAWLADEPTEMLQCQQQTVNFLGTKWCQKLSTIKIGQKLDWPLHIRLAAAAGDHEDGGEIEGKVNQEDEEFQLLGGGGLEFEAENTESV</sequence>
<dbReference type="Pfam" id="PF18802">
    <property type="entry name" value="CxC1"/>
    <property type="match status" value="1"/>
</dbReference>
<protein>
    <recommendedName>
        <fullName evidence="2">CxC1-like cysteine cluster associated with KDZ transposases domain-containing protein</fullName>
    </recommendedName>
</protein>
<evidence type="ECO:0000259" key="2">
    <source>
        <dbReference type="Pfam" id="PF18802"/>
    </source>
</evidence>
<name>A0A9P6AG63_9AGAM</name>
<dbReference type="EMBL" id="MU129179">
    <property type="protein sequence ID" value="KAF9505007.1"/>
    <property type="molecule type" value="Genomic_DNA"/>
</dbReference>
<feature type="domain" description="CxC1-like cysteine cluster associated with KDZ transposases" evidence="2">
    <location>
        <begin position="134"/>
        <end position="223"/>
    </location>
</feature>
<dbReference type="PANTHER" id="PTHR33096">
    <property type="entry name" value="CXC2 DOMAIN-CONTAINING PROTEIN"/>
    <property type="match status" value="1"/>
</dbReference>
<dbReference type="Pfam" id="PF18758">
    <property type="entry name" value="KDZ"/>
    <property type="match status" value="1"/>
</dbReference>
<dbReference type="InterPro" id="IPR040521">
    <property type="entry name" value="KDZ"/>
</dbReference>
<dbReference type="PANTHER" id="PTHR33096:SF1">
    <property type="entry name" value="CXC1-LIKE CYSTEINE CLUSTER ASSOCIATED WITH KDZ TRANSPOSASES DOMAIN-CONTAINING PROTEIN"/>
    <property type="match status" value="1"/>
</dbReference>
<evidence type="ECO:0000313" key="4">
    <source>
        <dbReference type="Proteomes" id="UP000886523"/>
    </source>
</evidence>
<dbReference type="OrthoDB" id="3364670at2759"/>
<gene>
    <name evidence="3" type="ORF">BS47DRAFT_1368396</name>
</gene>
<dbReference type="InterPro" id="IPR041320">
    <property type="entry name" value="CxC1"/>
</dbReference>
<proteinExistence type="predicted"/>
<dbReference type="AlphaFoldDB" id="A0A9P6AG63"/>